<evidence type="ECO:0000313" key="7">
    <source>
        <dbReference type="Proteomes" id="UP000045824"/>
    </source>
</evidence>
<dbReference type="Proteomes" id="UP000045824">
    <property type="component" value="Unassembled WGS sequence"/>
</dbReference>
<dbReference type="Proteomes" id="UP000195840">
    <property type="component" value="Unassembled WGS sequence"/>
</dbReference>
<dbReference type="PIRSF" id="PIRSF006241">
    <property type="entry name" value="HyI"/>
    <property type="match status" value="1"/>
</dbReference>
<evidence type="ECO:0000313" key="5">
    <source>
        <dbReference type="EMBL" id="CNF44719.1"/>
    </source>
</evidence>
<keyword evidence="5" id="KW-0670">Pyruvate</keyword>
<name>A0A0T9M044_YERKR</name>
<gene>
    <name evidence="5" type="primary">ygbM</name>
    <name evidence="6" type="ORF">CBW52_13265</name>
    <name evidence="5" type="ORF">ERS008491_03835</name>
</gene>
<sequence>MPKFAANLSMMFTEVPFLERFQAAKNAGFSAVEFLFPYDYPAEQLAEKLKDQSLQQVLFNTSPGDMHAGEWGLAALPGREKDARRDIDLALEYARVLGCPSIHVMAGVVPVGAVWEDYQQVFVENIRYAADRFAQYDINVMIEALNPNIKPHYLFSSQYDVLDCVNLIDRPNVFMQLDLFHAQIVDGNLSHLIISLAGCYGHIQIASVPNRHEPDEGEINYTYLFGLLDEINYNGWIGCEYHPRTDTVAGLGWIKPYQS</sequence>
<reference evidence="5 7" key="1">
    <citation type="submission" date="2015-03" db="EMBL/GenBank/DDBJ databases">
        <authorList>
            <person name="Murphy D."/>
        </authorList>
    </citation>
    <scope>NUCLEOTIDE SEQUENCE [LARGE SCALE GENOMIC DNA]</scope>
    <source>
        <strain evidence="5 7">FCF326</strain>
    </source>
</reference>
<comment type="similarity">
    <text evidence="2">Belongs to the hyi family.</text>
</comment>
<dbReference type="GO" id="GO:0008903">
    <property type="term" value="F:hydroxypyruvate isomerase activity"/>
    <property type="evidence" value="ECO:0007669"/>
    <property type="project" value="UniProtKB-EC"/>
</dbReference>
<feature type="active site" description="Proton donor/acceptor" evidence="3">
    <location>
        <position position="143"/>
    </location>
</feature>
<dbReference type="AlphaFoldDB" id="A0A0T9M044"/>
<evidence type="ECO:0000259" key="4">
    <source>
        <dbReference type="Pfam" id="PF01261"/>
    </source>
</evidence>
<dbReference type="NCBIfam" id="NF043033">
    <property type="entry name" value="OxoTetrIsom"/>
    <property type="match status" value="1"/>
</dbReference>
<dbReference type="RefSeq" id="WP_050095224.1">
    <property type="nucleotide sequence ID" value="NZ_CABHXN010000121.1"/>
</dbReference>
<evidence type="ECO:0000256" key="3">
    <source>
        <dbReference type="PIRSR" id="PIRSR006241-50"/>
    </source>
</evidence>
<evidence type="ECO:0000313" key="8">
    <source>
        <dbReference type="Proteomes" id="UP000195840"/>
    </source>
</evidence>
<dbReference type="InterPro" id="IPR036237">
    <property type="entry name" value="Xyl_isomerase-like_sf"/>
</dbReference>
<dbReference type="EC" id="5.3.1.22" evidence="5"/>
<dbReference type="GO" id="GO:0046487">
    <property type="term" value="P:glyoxylate metabolic process"/>
    <property type="evidence" value="ECO:0007669"/>
    <property type="project" value="TreeGrafter"/>
</dbReference>
<dbReference type="PANTHER" id="PTHR43489">
    <property type="entry name" value="ISOMERASE"/>
    <property type="match status" value="1"/>
</dbReference>
<feature type="active site" description="Proton donor/acceptor" evidence="3">
    <location>
        <position position="240"/>
    </location>
</feature>
<evidence type="ECO:0000256" key="2">
    <source>
        <dbReference type="PIRNR" id="PIRNR006241"/>
    </source>
</evidence>
<dbReference type="EMBL" id="CPYI01000019">
    <property type="protein sequence ID" value="CNF44719.1"/>
    <property type="molecule type" value="Genomic_DNA"/>
</dbReference>
<dbReference type="SUPFAM" id="SSF51658">
    <property type="entry name" value="Xylose isomerase-like"/>
    <property type="match status" value="1"/>
</dbReference>
<evidence type="ECO:0000313" key="6">
    <source>
        <dbReference type="EMBL" id="OVZ80106.1"/>
    </source>
</evidence>
<organism evidence="5 7">
    <name type="scientific">Yersinia kristensenii</name>
    <dbReference type="NCBI Taxonomy" id="28152"/>
    <lineage>
        <taxon>Bacteria</taxon>
        <taxon>Pseudomonadati</taxon>
        <taxon>Pseudomonadota</taxon>
        <taxon>Gammaproteobacteria</taxon>
        <taxon>Enterobacterales</taxon>
        <taxon>Yersiniaceae</taxon>
        <taxon>Yersinia</taxon>
    </lineage>
</organism>
<feature type="domain" description="Xylose isomerase-like TIM barrel" evidence="4">
    <location>
        <begin position="21"/>
        <end position="256"/>
    </location>
</feature>
<protein>
    <submittedName>
        <fullName evidence="5">Hydroxypyruvate isomerase</fullName>
        <ecNumber evidence="5">5.3.1.22</ecNumber>
    </submittedName>
</protein>
<dbReference type="InterPro" id="IPR050417">
    <property type="entry name" value="Sugar_Epim/Isomerase"/>
</dbReference>
<dbReference type="InterPro" id="IPR013022">
    <property type="entry name" value="Xyl_isomerase-like_TIM-brl"/>
</dbReference>
<accession>A0A0T9M044</accession>
<dbReference type="InterPro" id="IPR053398">
    <property type="entry name" value="HPT_OtnI_isomerases"/>
</dbReference>
<keyword evidence="8" id="KW-1185">Reference proteome</keyword>
<proteinExistence type="inferred from homology"/>
<dbReference type="InterPro" id="IPR026040">
    <property type="entry name" value="HyI-like"/>
</dbReference>
<evidence type="ECO:0000256" key="1">
    <source>
        <dbReference type="ARBA" id="ARBA00023235"/>
    </source>
</evidence>
<dbReference type="Pfam" id="PF01261">
    <property type="entry name" value="AP_endonuc_2"/>
    <property type="match status" value="1"/>
</dbReference>
<dbReference type="EMBL" id="NHOG01000014">
    <property type="protein sequence ID" value="OVZ80106.1"/>
    <property type="molecule type" value="Genomic_DNA"/>
</dbReference>
<dbReference type="PANTHER" id="PTHR43489:SF6">
    <property type="entry name" value="HYDROXYPYRUVATE ISOMERASE-RELATED"/>
    <property type="match status" value="1"/>
</dbReference>
<reference evidence="6 8" key="2">
    <citation type="submission" date="2017-05" db="EMBL/GenBank/DDBJ databases">
        <title>Whole genome sequencing of Yersinia kristensenii.</title>
        <authorList>
            <person name="Campioni F."/>
        </authorList>
    </citation>
    <scope>NUCLEOTIDE SEQUENCE [LARGE SCALE GENOMIC DNA]</scope>
    <source>
        <strain evidence="6 8">CFSAN060538</strain>
    </source>
</reference>
<dbReference type="Gene3D" id="3.20.20.150">
    <property type="entry name" value="Divalent-metal-dependent TIM barrel enzymes"/>
    <property type="match status" value="1"/>
</dbReference>
<dbReference type="FunFam" id="3.20.20.150:FF:000007">
    <property type="entry name" value="Hydroxypyruvate isomerase"/>
    <property type="match status" value="1"/>
</dbReference>
<keyword evidence="1 2" id="KW-0413">Isomerase</keyword>